<dbReference type="GO" id="GO:0004553">
    <property type="term" value="F:hydrolase activity, hydrolyzing O-glycosyl compounds"/>
    <property type="evidence" value="ECO:0007669"/>
    <property type="project" value="UniProtKB-ARBA"/>
</dbReference>
<evidence type="ECO:0000256" key="2">
    <source>
        <dbReference type="ARBA" id="ARBA00022737"/>
    </source>
</evidence>
<evidence type="ECO:0000313" key="7">
    <source>
        <dbReference type="Proteomes" id="UP000196102"/>
    </source>
</evidence>
<dbReference type="InterPro" id="IPR000998">
    <property type="entry name" value="MAM_dom"/>
</dbReference>
<name>A0A1Z8AU48_9FLAO</name>
<dbReference type="RefSeq" id="WP_303687077.1">
    <property type="nucleotide sequence ID" value="NZ_MAAX01000133.1"/>
</dbReference>
<reference evidence="7" key="1">
    <citation type="journal article" date="2017" name="Proc. Natl. Acad. Sci. U.S.A.">
        <title>Simulation of Deepwater Horizon oil plume reveals substrate specialization within a complex community of hydrocarbon-degraders.</title>
        <authorList>
            <person name="Hu P."/>
            <person name="Dubinsky E.A."/>
            <person name="Probst A.J."/>
            <person name="Wang J."/>
            <person name="Sieber C.M.K."/>
            <person name="Tom L.M."/>
            <person name="Gardinali P."/>
            <person name="Banfield J.F."/>
            <person name="Atlas R.M."/>
            <person name="Andersen G.L."/>
        </authorList>
    </citation>
    <scope>NUCLEOTIDE SEQUENCE [LARGE SCALE GENOMIC DNA]</scope>
</reference>
<feature type="domain" description="Fibronectin type-III" evidence="5">
    <location>
        <begin position="1420"/>
        <end position="1512"/>
    </location>
</feature>
<evidence type="ECO:0008006" key="8">
    <source>
        <dbReference type="Google" id="ProtNLM"/>
    </source>
</evidence>
<feature type="domain" description="Fibronectin type-III" evidence="5">
    <location>
        <begin position="485"/>
        <end position="575"/>
    </location>
</feature>
<dbReference type="SUPFAM" id="SSF49854">
    <property type="entry name" value="Spermadhesin, CUB domain"/>
    <property type="match status" value="3"/>
</dbReference>
<dbReference type="GO" id="GO:0005975">
    <property type="term" value="P:carbohydrate metabolic process"/>
    <property type="evidence" value="ECO:0007669"/>
    <property type="project" value="UniProtKB-ARBA"/>
</dbReference>
<feature type="domain" description="Fibronectin type-III" evidence="5">
    <location>
        <begin position="686"/>
        <end position="776"/>
    </location>
</feature>
<dbReference type="Pfam" id="PF00629">
    <property type="entry name" value="MAM"/>
    <property type="match status" value="2"/>
</dbReference>
<dbReference type="PANTHER" id="PTHR46708:SF2">
    <property type="entry name" value="FIBRONECTIN TYPE-III DOMAIN-CONTAINING PROTEIN"/>
    <property type="match status" value="1"/>
</dbReference>
<evidence type="ECO:0000313" key="6">
    <source>
        <dbReference type="EMBL" id="OUS13841.1"/>
    </source>
</evidence>
<dbReference type="SUPFAM" id="SSF49265">
    <property type="entry name" value="Fibronectin type III"/>
    <property type="match status" value="5"/>
</dbReference>
<keyword evidence="2" id="KW-0677">Repeat</keyword>
<evidence type="ECO:0000256" key="1">
    <source>
        <dbReference type="ARBA" id="ARBA00022729"/>
    </source>
</evidence>
<dbReference type="InterPro" id="IPR035914">
    <property type="entry name" value="Sperma_CUB_dom_sf"/>
</dbReference>
<dbReference type="Proteomes" id="UP000196102">
    <property type="component" value="Unassembled WGS sequence"/>
</dbReference>
<dbReference type="Pfam" id="PF18962">
    <property type="entry name" value="Por_Secre_tail"/>
    <property type="match status" value="1"/>
</dbReference>
<dbReference type="InterPro" id="IPR013320">
    <property type="entry name" value="ConA-like_dom_sf"/>
</dbReference>
<gene>
    <name evidence="6" type="ORF">A9Q93_08920</name>
</gene>
<dbReference type="InterPro" id="IPR050991">
    <property type="entry name" value="ECM_Regulatory_Proteins"/>
</dbReference>
<protein>
    <recommendedName>
        <fullName evidence="8">T9SS type A sorting domain-containing protein</fullName>
    </recommendedName>
</protein>
<dbReference type="PROSITE" id="PS50060">
    <property type="entry name" value="MAM_2"/>
    <property type="match status" value="2"/>
</dbReference>
<dbReference type="CDD" id="cd00041">
    <property type="entry name" value="CUB"/>
    <property type="match status" value="2"/>
</dbReference>
<dbReference type="SMART" id="SM00137">
    <property type="entry name" value="MAM"/>
    <property type="match status" value="1"/>
</dbReference>
<feature type="domain" description="Fibronectin type-III" evidence="5">
    <location>
        <begin position="211"/>
        <end position="300"/>
    </location>
</feature>
<dbReference type="PANTHER" id="PTHR46708">
    <property type="entry name" value="TENASCIN"/>
    <property type="match status" value="1"/>
</dbReference>
<dbReference type="SUPFAM" id="SSF49899">
    <property type="entry name" value="Concanavalin A-like lectins/glucanases"/>
    <property type="match status" value="2"/>
</dbReference>
<feature type="domain" description="MAM" evidence="4">
    <location>
        <begin position="1243"/>
        <end position="1420"/>
    </location>
</feature>
<feature type="non-terminal residue" evidence="6">
    <location>
        <position position="1"/>
    </location>
</feature>
<keyword evidence="1" id="KW-0732">Signal</keyword>
<dbReference type="SMART" id="SM00060">
    <property type="entry name" value="FN3"/>
    <property type="match status" value="7"/>
</dbReference>
<evidence type="ECO:0000256" key="3">
    <source>
        <dbReference type="ARBA" id="ARBA00023157"/>
    </source>
</evidence>
<dbReference type="Pfam" id="PF00041">
    <property type="entry name" value="fn3"/>
    <property type="match status" value="4"/>
</dbReference>
<dbReference type="EMBL" id="MAAX01000133">
    <property type="protein sequence ID" value="OUS13841.1"/>
    <property type="molecule type" value="Genomic_DNA"/>
</dbReference>
<dbReference type="InterPro" id="IPR026444">
    <property type="entry name" value="Secre_tail"/>
</dbReference>
<dbReference type="InterPro" id="IPR003961">
    <property type="entry name" value="FN3_dom"/>
</dbReference>
<feature type="domain" description="Fibronectin type-III" evidence="5">
    <location>
        <begin position="1145"/>
        <end position="1234"/>
    </location>
</feature>
<keyword evidence="3" id="KW-1015">Disulfide bond</keyword>
<sequence>DQTSVDIDWVAGGSETEWEIEYGPAPLTPGSGTTVTALSNPFTLTGLLSGTSYDICITAVCAANDRSTPVCATLLTPADYCNGDQLVDSGGTGGSYSPNEDITYTVCPDNAGDVVYVDFIEFMLEDSGSGCFDGLTVYDGPDTSSPTINPPNGGTEWCWDTNSGTGNLVGEILIGKLPSGCITFVFQSDGSVQRDGFVANVTCAAPPTCPAPTDLTFDGSTNTSVDLSWIAGGSETEWNIEYGAPGFTPGSGTVVNAMSNPFTVSGLTQNTTYEFYITGVCGAGDESLQIGAVEGTTQCDAFVAPYVEDFENGFTPITTNFPGIGDAFDRENCYSAINNNYFWALASGGFTGNNGTGPDPSVTTGNYFYADGSGNDGDVADLRTPLFDSSMLTVPSVSFDYHMAGANIGSLDVVVRAAGAETIVGTLTGAQQASVNDPFININIPLTAYAGQTFQVIFRATRGNGSSSDIAIDNVVIDEAPTCAAPRSLTASTVTDVTAVLGWTAGDSETVWDIELITSGTTPTGVPTEAGVTVNPYNATNLMSGTDYEFYIRAVCAVGDESTWAGPFNFNTLPSCGDTVYDTGGANGQYTNNESYTITYLPSTPGDVVTLNFLSVDIESCCDTLQVFDGLDNTATPFSTDLEAPDLFRATNPDGAITITFSSDGSVVGDGWVAQYTCAAPPTCLEVSALSASNVTATSADLAWTSGGSGETAWDIEIVLAGTAPTGTPTNVATSNPYTANNLTSGTAYEFYVRADCGNGSTSLYSGPFAFSTIAACGDRIYDTGGSNGTYQNNENYTITYFPENPGDIVTLDFIMVDLESCCDTLDVFDGVDVTATPFALDLETPALFRATNADGAITVRFDSDGSVVRDGWEARYSCGPVPTCFEPTALTASNFTVDGATLSWTENNSPAATEWIVEYAEVGVITMPGTNQGTVINPATNSQDVTGLLPDTVYEYYVSAVCSVGDESVYSGPATFRTRCSALTAVYTTDYESDPLTVLNNCDSSIVNGGTGALVQVDDLVANSGSQHIYMYSGSSVPTDIIYILPEFSDLSSDKQVTFQAYDRDNGSLEVGTITDPNDPTTFTSLRTLTDADLPDDTYQEFTVYFNPLTTVGGFIAFKFIPNGTFDAMYIDDVTYDVAPACPAPSAVMTSNTTNDSVDIAWLENGTSTNWEVAVLPAPSGVPTSPGTAVTSNPYTQGGLSSATEYVVYVRSDCGSGSLSDWSAAATFTTECDALLAPYVEDFEMFTATSSTFPPVTEYFNRENCWKAVNSSLGWVVAPGTLTASGGTGPSPTVTTGNYMYTEGSNSASANRVAELVSPLIDLSPLMIPNLGFDYHAFGDDIQQVDVLVNDGVSNVVVFTFNGGQQTADVDPFLRSEVSLNSYAGQTVQIIFRVTSGTSFETDFAIDNFEVSEAPSCPDPSLLTVSGISATSASFSWTENGNATSWQVEVQPDGVAQGTAGAIYENLAATNPQIITGLSAQNTFDVYVRADCGAGDFSSWVGPLSFTTPCDVFALPYGSSAAPGNDFATFPGNCWSEGNATDIATGPNGTDGAWGSDDFANDPASANGQAARINLYDNAGVDNDWLVTPSFDLTNAGHNFSATFDIALTEFAGTGASNFGSDDEIQLLITDDNGATWNNLATWNAASGVSNTGQQETVSLASYSGVVQLAFWSSRGTVSDTADIDFYVDNFTIDGTAGNDDAFAKADLKIYPNPVSSVLFVEADVDINKLTIYNLLGQIVSEKIVTDAPEIDVRNLPSGVYLIDIENGESHKTLRFIKE</sequence>
<dbReference type="InterPro" id="IPR036116">
    <property type="entry name" value="FN3_sf"/>
</dbReference>
<feature type="domain" description="Fibronectin type-III" evidence="5">
    <location>
        <begin position="887"/>
        <end position="982"/>
    </location>
</feature>
<comment type="caution">
    <text evidence="6">The sequence shown here is derived from an EMBL/GenBank/DDBJ whole genome shotgun (WGS) entry which is preliminary data.</text>
</comment>
<organism evidence="6 7">
    <name type="scientific">Nonlabens dokdonensis</name>
    <dbReference type="NCBI Taxonomy" id="328515"/>
    <lineage>
        <taxon>Bacteria</taxon>
        <taxon>Pseudomonadati</taxon>
        <taxon>Bacteroidota</taxon>
        <taxon>Flavobacteriia</taxon>
        <taxon>Flavobacteriales</taxon>
        <taxon>Flavobacteriaceae</taxon>
        <taxon>Nonlabens</taxon>
    </lineage>
</organism>
<dbReference type="SMART" id="SM00042">
    <property type="entry name" value="CUB"/>
    <property type="match status" value="3"/>
</dbReference>
<dbReference type="Gene3D" id="2.60.40.10">
    <property type="entry name" value="Immunoglobulins"/>
    <property type="match status" value="7"/>
</dbReference>
<dbReference type="Gene3D" id="2.60.120.290">
    <property type="entry name" value="Spermadhesin, CUB domain"/>
    <property type="match status" value="3"/>
</dbReference>
<evidence type="ECO:0000259" key="4">
    <source>
        <dbReference type="PROSITE" id="PS50060"/>
    </source>
</evidence>
<proteinExistence type="predicted"/>
<dbReference type="Gene3D" id="2.60.120.260">
    <property type="entry name" value="Galactose-binding domain-like"/>
    <property type="match status" value="1"/>
</dbReference>
<feature type="domain" description="Fibronectin type-III" evidence="5">
    <location>
        <begin position="1"/>
        <end position="79"/>
    </location>
</feature>
<evidence type="ECO:0000259" key="5">
    <source>
        <dbReference type="PROSITE" id="PS50853"/>
    </source>
</evidence>
<dbReference type="NCBIfam" id="TIGR04183">
    <property type="entry name" value="Por_Secre_tail"/>
    <property type="match status" value="1"/>
</dbReference>
<dbReference type="PROSITE" id="PS50853">
    <property type="entry name" value="FN3"/>
    <property type="match status" value="7"/>
</dbReference>
<dbReference type="InterPro" id="IPR000859">
    <property type="entry name" value="CUB_dom"/>
</dbReference>
<dbReference type="InterPro" id="IPR013783">
    <property type="entry name" value="Ig-like_fold"/>
</dbReference>
<feature type="domain" description="MAM" evidence="4">
    <location>
        <begin position="309"/>
        <end position="485"/>
    </location>
</feature>
<dbReference type="GO" id="GO:0016020">
    <property type="term" value="C:membrane"/>
    <property type="evidence" value="ECO:0007669"/>
    <property type="project" value="InterPro"/>
</dbReference>
<dbReference type="Gene3D" id="2.60.120.200">
    <property type="match status" value="2"/>
</dbReference>
<accession>A0A1Z8AU48</accession>
<dbReference type="CDD" id="cd00063">
    <property type="entry name" value="FN3"/>
    <property type="match status" value="6"/>
</dbReference>